<evidence type="ECO:0000313" key="3">
    <source>
        <dbReference type="Proteomes" id="UP001597264"/>
    </source>
</evidence>
<feature type="transmembrane region" description="Helical" evidence="1">
    <location>
        <begin position="15"/>
        <end position="36"/>
    </location>
</feature>
<keyword evidence="1" id="KW-0472">Membrane</keyword>
<gene>
    <name evidence="2" type="ORF">ACFQ2X_16910</name>
</gene>
<name>A0ABW3UCJ1_9GAMM</name>
<comment type="caution">
    <text evidence="2">The sequence shown here is derived from an EMBL/GenBank/DDBJ whole genome shotgun (WGS) entry which is preliminary data.</text>
</comment>
<feature type="transmembrane region" description="Helical" evidence="1">
    <location>
        <begin position="90"/>
        <end position="110"/>
    </location>
</feature>
<accession>A0ABW3UCJ1</accession>
<evidence type="ECO:0000313" key="2">
    <source>
        <dbReference type="EMBL" id="MFD1218285.1"/>
    </source>
</evidence>
<organism evidence="2 3">
    <name type="scientific">Microbulbifer celer</name>
    <dbReference type="NCBI Taxonomy" id="435905"/>
    <lineage>
        <taxon>Bacteria</taxon>
        <taxon>Pseudomonadati</taxon>
        <taxon>Pseudomonadota</taxon>
        <taxon>Gammaproteobacteria</taxon>
        <taxon>Cellvibrionales</taxon>
        <taxon>Microbulbiferaceae</taxon>
        <taxon>Microbulbifer</taxon>
    </lineage>
</organism>
<reference evidence="3" key="1">
    <citation type="journal article" date="2019" name="Int. J. Syst. Evol. Microbiol.">
        <title>The Global Catalogue of Microorganisms (GCM) 10K type strain sequencing project: providing services to taxonomists for standard genome sequencing and annotation.</title>
        <authorList>
            <consortium name="The Broad Institute Genomics Platform"/>
            <consortium name="The Broad Institute Genome Sequencing Center for Infectious Disease"/>
            <person name="Wu L."/>
            <person name="Ma J."/>
        </authorList>
    </citation>
    <scope>NUCLEOTIDE SEQUENCE [LARGE SCALE GENOMIC DNA]</scope>
    <source>
        <strain evidence="3">CCUG 54356</strain>
    </source>
</reference>
<evidence type="ECO:0000256" key="1">
    <source>
        <dbReference type="SAM" id="Phobius"/>
    </source>
</evidence>
<dbReference type="RefSeq" id="WP_230435262.1">
    <property type="nucleotide sequence ID" value="NZ_CP087715.1"/>
</dbReference>
<sequence>MEEEVNIFSALPTDMIISILIGLLSTAVFLYCFLSLRKSGKIAQLKHLSYFAVGFLLYFIGNILNYTVLPVMSLVSAGGGLDGADVVTDVIYYLLNFGAAVYFFMGARAASEHVRA</sequence>
<proteinExistence type="predicted"/>
<keyword evidence="1" id="KW-1133">Transmembrane helix</keyword>
<protein>
    <submittedName>
        <fullName evidence="2">Uncharacterized protein</fullName>
    </submittedName>
</protein>
<keyword evidence="3" id="KW-1185">Reference proteome</keyword>
<keyword evidence="1" id="KW-0812">Transmembrane</keyword>
<dbReference type="Proteomes" id="UP001597264">
    <property type="component" value="Unassembled WGS sequence"/>
</dbReference>
<dbReference type="EMBL" id="JBHTLR010000034">
    <property type="protein sequence ID" value="MFD1218285.1"/>
    <property type="molecule type" value="Genomic_DNA"/>
</dbReference>
<feature type="transmembrane region" description="Helical" evidence="1">
    <location>
        <begin position="48"/>
        <end position="70"/>
    </location>
</feature>